<dbReference type="AlphaFoldDB" id="A0A1A9KBX7"/>
<organism evidence="1 2">
    <name type="scientific">Pseudomonas citronellolis</name>
    <dbReference type="NCBI Taxonomy" id="53408"/>
    <lineage>
        <taxon>Bacteria</taxon>
        <taxon>Pseudomonadati</taxon>
        <taxon>Pseudomonadota</taxon>
        <taxon>Gammaproteobacteria</taxon>
        <taxon>Pseudomonadales</taxon>
        <taxon>Pseudomonadaceae</taxon>
        <taxon>Pseudomonas</taxon>
    </lineage>
</organism>
<dbReference type="EMBL" id="CP015878">
    <property type="protein sequence ID" value="ANI14998.1"/>
    <property type="molecule type" value="Genomic_DNA"/>
</dbReference>
<accession>A0A1A9KBX7</accession>
<evidence type="ECO:0000313" key="2">
    <source>
        <dbReference type="Proteomes" id="UP000077748"/>
    </source>
</evidence>
<reference evidence="1 2" key="1">
    <citation type="submission" date="2016-05" db="EMBL/GenBank/DDBJ databases">
        <title>Genome Sequence of Pseudomonas citronellolis Strain SJTE-3, an Estrogens and Persistent Organic Pollutants degradation strain.</title>
        <authorList>
            <person name="Liang R."/>
        </authorList>
    </citation>
    <scope>NUCLEOTIDE SEQUENCE [LARGE SCALE GENOMIC DNA]</scope>
    <source>
        <strain evidence="1 2">SJTE-3</strain>
    </source>
</reference>
<protein>
    <recommendedName>
        <fullName evidence="3">DUF3077 domain-containing protein</fullName>
    </recommendedName>
</protein>
<proteinExistence type="predicted"/>
<gene>
    <name evidence="1" type="ORF">A9C11_13830</name>
</gene>
<dbReference type="Proteomes" id="UP000077748">
    <property type="component" value="Chromosome"/>
</dbReference>
<evidence type="ECO:0008006" key="3">
    <source>
        <dbReference type="Google" id="ProtNLM"/>
    </source>
</evidence>
<dbReference type="RefSeq" id="WP_009619991.1">
    <property type="nucleotide sequence ID" value="NZ_CP015878.1"/>
</dbReference>
<sequence>MPDMIPLTTLSQPHEDVLYVNLQAPVDHLMGTAERRLESLSVLLRLLEDSADEMPMPLGVARLSASLAPLLEEARQLYELAERKARQVQTGA</sequence>
<evidence type="ECO:0000313" key="1">
    <source>
        <dbReference type="EMBL" id="ANI14998.1"/>
    </source>
</evidence>
<name>A0A1A9KBX7_9PSED</name>